<evidence type="ECO:0000259" key="7">
    <source>
        <dbReference type="Pfam" id="PF08281"/>
    </source>
</evidence>
<keyword evidence="4" id="KW-0804">Transcription</keyword>
<dbReference type="InterPro" id="IPR014284">
    <property type="entry name" value="RNA_pol_sigma-70_dom"/>
</dbReference>
<dbReference type="AlphaFoldDB" id="A0A1H5HHL7"/>
<dbReference type="Gene3D" id="1.10.1740.10">
    <property type="match status" value="1"/>
</dbReference>
<accession>A0A1H5HHL7</accession>
<keyword evidence="9" id="KW-1185">Reference proteome</keyword>
<name>A0A1H5HHL7_PSEAG</name>
<evidence type="ECO:0000313" key="8">
    <source>
        <dbReference type="EMBL" id="SEE27482.1"/>
    </source>
</evidence>
<evidence type="ECO:0000259" key="6">
    <source>
        <dbReference type="Pfam" id="PF04542"/>
    </source>
</evidence>
<dbReference type="GO" id="GO:0016987">
    <property type="term" value="F:sigma factor activity"/>
    <property type="evidence" value="ECO:0007669"/>
    <property type="project" value="UniProtKB-KW"/>
</dbReference>
<dbReference type="Pfam" id="PF04542">
    <property type="entry name" value="Sigma70_r2"/>
    <property type="match status" value="1"/>
</dbReference>
<dbReference type="InterPro" id="IPR013249">
    <property type="entry name" value="RNA_pol_sigma70_r4_t2"/>
</dbReference>
<gene>
    <name evidence="8" type="ORF">SAMN05421553_4410</name>
</gene>
<evidence type="ECO:0000256" key="5">
    <source>
        <dbReference type="SAM" id="MobiDB-lite"/>
    </source>
</evidence>
<dbReference type="Pfam" id="PF08281">
    <property type="entry name" value="Sigma70_r4_2"/>
    <property type="match status" value="1"/>
</dbReference>
<organism evidence="8 9">
    <name type="scientific">Pseudomonas anguilliseptica</name>
    <dbReference type="NCBI Taxonomy" id="53406"/>
    <lineage>
        <taxon>Bacteria</taxon>
        <taxon>Pseudomonadati</taxon>
        <taxon>Pseudomonadota</taxon>
        <taxon>Gammaproteobacteria</taxon>
        <taxon>Pseudomonadales</taxon>
        <taxon>Pseudomonadaceae</taxon>
        <taxon>Pseudomonas</taxon>
    </lineage>
</organism>
<dbReference type="PANTHER" id="PTHR43133:SF63">
    <property type="entry name" value="RNA POLYMERASE SIGMA FACTOR FECI-RELATED"/>
    <property type="match status" value="1"/>
</dbReference>
<dbReference type="InterPro" id="IPR007627">
    <property type="entry name" value="RNA_pol_sigma70_r2"/>
</dbReference>
<dbReference type="NCBIfam" id="TIGR02937">
    <property type="entry name" value="sigma70-ECF"/>
    <property type="match status" value="1"/>
</dbReference>
<dbReference type="Proteomes" id="UP000242849">
    <property type="component" value="Unassembled WGS sequence"/>
</dbReference>
<dbReference type="SUPFAM" id="SSF88946">
    <property type="entry name" value="Sigma2 domain of RNA polymerase sigma factors"/>
    <property type="match status" value="1"/>
</dbReference>
<proteinExistence type="inferred from homology"/>
<sequence length="181" mass="20423">MAMDKQLHGPISLVYRTLHGELLKFLGKRLDSSADAADLAQDAFTQWLGRDGRGDVQHPRAFLFQIARNLLRDHWRRQQSRPQRCGDGDSQHGLDAMVDEQGAGPLEKVEQHQRLHLLASALDDLPPRRREAFVLHKFDGLSQVEVAERMGISLSMVEKHIASALLHCKRRVQGQSAVEPL</sequence>
<reference evidence="9" key="1">
    <citation type="submission" date="2016-10" db="EMBL/GenBank/DDBJ databases">
        <authorList>
            <person name="Varghese N."/>
            <person name="Submissions S."/>
        </authorList>
    </citation>
    <scope>NUCLEOTIDE SEQUENCE [LARGE SCALE GENOMIC DNA]</scope>
    <source>
        <strain evidence="9">DSM 12111</strain>
    </source>
</reference>
<dbReference type="EMBL" id="FNSC01000001">
    <property type="protein sequence ID" value="SEE27482.1"/>
    <property type="molecule type" value="Genomic_DNA"/>
</dbReference>
<dbReference type="STRING" id="53406.SAMN05421553_4410"/>
<keyword evidence="2" id="KW-0805">Transcription regulation</keyword>
<dbReference type="Gene3D" id="1.10.10.10">
    <property type="entry name" value="Winged helix-like DNA-binding domain superfamily/Winged helix DNA-binding domain"/>
    <property type="match status" value="1"/>
</dbReference>
<dbReference type="InterPro" id="IPR036388">
    <property type="entry name" value="WH-like_DNA-bd_sf"/>
</dbReference>
<dbReference type="InterPro" id="IPR013324">
    <property type="entry name" value="RNA_pol_sigma_r3/r4-like"/>
</dbReference>
<dbReference type="PANTHER" id="PTHR43133">
    <property type="entry name" value="RNA POLYMERASE ECF-TYPE SIGMA FACTO"/>
    <property type="match status" value="1"/>
</dbReference>
<keyword evidence="3" id="KW-0731">Sigma factor</keyword>
<protein>
    <submittedName>
        <fullName evidence="8">RNA polymerase sigma-70 factor, ECF subfamily</fullName>
    </submittedName>
</protein>
<evidence type="ECO:0000256" key="4">
    <source>
        <dbReference type="ARBA" id="ARBA00023163"/>
    </source>
</evidence>
<evidence type="ECO:0000256" key="2">
    <source>
        <dbReference type="ARBA" id="ARBA00023015"/>
    </source>
</evidence>
<dbReference type="GO" id="GO:0003677">
    <property type="term" value="F:DNA binding"/>
    <property type="evidence" value="ECO:0007669"/>
    <property type="project" value="InterPro"/>
</dbReference>
<dbReference type="GO" id="GO:0006352">
    <property type="term" value="P:DNA-templated transcription initiation"/>
    <property type="evidence" value="ECO:0007669"/>
    <property type="project" value="InterPro"/>
</dbReference>
<feature type="domain" description="RNA polymerase sigma factor 70 region 4 type 2" evidence="7">
    <location>
        <begin position="117"/>
        <end position="168"/>
    </location>
</feature>
<evidence type="ECO:0000256" key="1">
    <source>
        <dbReference type="ARBA" id="ARBA00010641"/>
    </source>
</evidence>
<dbReference type="InterPro" id="IPR013325">
    <property type="entry name" value="RNA_pol_sigma_r2"/>
</dbReference>
<feature type="domain" description="RNA polymerase sigma-70 region 2" evidence="6">
    <location>
        <begin position="15"/>
        <end position="80"/>
    </location>
</feature>
<evidence type="ECO:0000256" key="3">
    <source>
        <dbReference type="ARBA" id="ARBA00023082"/>
    </source>
</evidence>
<dbReference type="SUPFAM" id="SSF88659">
    <property type="entry name" value="Sigma3 and sigma4 domains of RNA polymerase sigma factors"/>
    <property type="match status" value="1"/>
</dbReference>
<evidence type="ECO:0000313" key="9">
    <source>
        <dbReference type="Proteomes" id="UP000242849"/>
    </source>
</evidence>
<dbReference type="CDD" id="cd06171">
    <property type="entry name" value="Sigma70_r4"/>
    <property type="match status" value="1"/>
</dbReference>
<dbReference type="InterPro" id="IPR039425">
    <property type="entry name" value="RNA_pol_sigma-70-like"/>
</dbReference>
<feature type="region of interest" description="Disordered" evidence="5">
    <location>
        <begin position="77"/>
        <end position="96"/>
    </location>
</feature>
<comment type="similarity">
    <text evidence="1">Belongs to the sigma-70 factor family. ECF subfamily.</text>
</comment>